<evidence type="ECO:0000256" key="4">
    <source>
        <dbReference type="ARBA" id="ARBA00022729"/>
    </source>
</evidence>
<dbReference type="PANTHER" id="PTHR30620">
    <property type="entry name" value="PERIPLASMIC BETA-GLUCOSIDASE-RELATED"/>
    <property type="match status" value="1"/>
</dbReference>
<gene>
    <name evidence="9" type="ORF">DW084_13040</name>
</gene>
<dbReference type="Pfam" id="PF00933">
    <property type="entry name" value="Glyco_hydro_3"/>
    <property type="match status" value="1"/>
</dbReference>
<dbReference type="InterPro" id="IPR036881">
    <property type="entry name" value="Glyco_hydro_3_C_sf"/>
</dbReference>
<sequence>MDSKKLKELFQQLTPEEKIAQTIQLNGSLVIENEVMTTGPMQDLGLPPNLKIHEIGSIYNVNDHQKLIQLQRETLAHSRLKIPMLFMSDVIYGFRTIFPIPLAQAGSYDFELIEQAAEMTAKECYQNGLHVIFSPMLDLVRDPRWGRVMESPGEDVYTAKRFAKSVVTGYQGNLDQGVADNHVAACIKHFAGYGAPEAGREYNTVDMSNQRLFNEYLQPYQAAIEAQALLVMTAFNLLNGEPATGSRWLNREILRERFGFDGVLVSDHAAIKELVPHGFAKDEREAAQKGLEAGVDFDMMTSVYATHLPELIKQPELAALLDEAVWRILVLKNQLGLFEEPYRGLKTQQTGEVLSEDAKELAVKLVEKSCVLLKNEGSLPLKKDQIVAVIGPYGESRLTLGFWASVSGKPQDTIPLKTGLLKHFAPENLIFARGYNLFDSYEQFGPLKVGIEQLNGPIEPEDQLLLEAVKAAEAAEVIVLTFGEQFLESGEGASKAHLQLPMKQMRLIQALKKTGKPLIGVLYTGRPLVLTQVEALFDSLLLVWYPGTMGGIGIANLLSGQASPTAKLAMTFPRSEGQIPLYSAQMPTGRPLTDSEHSDRFLSKYRDESNEPLFAFGTGLSYSSFTGEWLGSEVSSETIQLAYRVKNQSATAAETVIQLYLMQRPAAMVRPSRQLIASDLISFAPQEEKERRLSLPLSELVFYDNQGTKHFTKGTYRFLIRIDQKETMLSVTI</sequence>
<dbReference type="InterPro" id="IPR019800">
    <property type="entry name" value="Glyco_hydro_3_AS"/>
</dbReference>
<evidence type="ECO:0000256" key="6">
    <source>
        <dbReference type="ARBA" id="ARBA00023295"/>
    </source>
</evidence>
<reference evidence="9 10" key="1">
    <citation type="submission" date="2018-08" db="EMBL/GenBank/DDBJ databases">
        <title>A genome reference for cultivated species of the human gut microbiota.</title>
        <authorList>
            <person name="Zou Y."/>
            <person name="Xue W."/>
            <person name="Luo G."/>
        </authorList>
    </citation>
    <scope>NUCLEOTIDE SEQUENCE [LARGE SCALE GENOMIC DNA]</scope>
    <source>
        <strain evidence="9 10">AF48-16</strain>
    </source>
</reference>
<dbReference type="AlphaFoldDB" id="A0A415EQD8"/>
<dbReference type="InterPro" id="IPR051915">
    <property type="entry name" value="Cellulose_Degrad_GH3"/>
</dbReference>
<evidence type="ECO:0000256" key="3">
    <source>
        <dbReference type="ARBA" id="ARBA00012744"/>
    </source>
</evidence>
<evidence type="ECO:0000256" key="7">
    <source>
        <dbReference type="RuleBase" id="RU361161"/>
    </source>
</evidence>
<dbReference type="PROSITE" id="PS00775">
    <property type="entry name" value="GLYCOSYL_HYDROL_F3"/>
    <property type="match status" value="1"/>
</dbReference>
<keyword evidence="5 7" id="KW-0378">Hydrolase</keyword>
<proteinExistence type="inferred from homology"/>
<dbReference type="Gene3D" id="3.20.20.300">
    <property type="entry name" value="Glycoside hydrolase, family 3, N-terminal domain"/>
    <property type="match status" value="1"/>
</dbReference>
<accession>A0A415EQD8</accession>
<comment type="catalytic activity">
    <reaction evidence="1">
        <text>Hydrolysis of terminal, non-reducing beta-D-glucosyl residues with release of beta-D-glucose.</text>
        <dbReference type="EC" id="3.2.1.21"/>
    </reaction>
</comment>
<evidence type="ECO:0000256" key="5">
    <source>
        <dbReference type="ARBA" id="ARBA00022801"/>
    </source>
</evidence>
<feature type="domain" description="Fibronectin type III-like" evidence="8">
    <location>
        <begin position="655"/>
        <end position="724"/>
    </location>
</feature>
<keyword evidence="4" id="KW-0732">Signal</keyword>
<dbReference type="InterPro" id="IPR001764">
    <property type="entry name" value="Glyco_hydro_3_N"/>
</dbReference>
<evidence type="ECO:0000313" key="10">
    <source>
        <dbReference type="Proteomes" id="UP000286288"/>
    </source>
</evidence>
<evidence type="ECO:0000256" key="1">
    <source>
        <dbReference type="ARBA" id="ARBA00000448"/>
    </source>
</evidence>
<dbReference type="GO" id="GO:0009251">
    <property type="term" value="P:glucan catabolic process"/>
    <property type="evidence" value="ECO:0007669"/>
    <property type="project" value="TreeGrafter"/>
</dbReference>
<dbReference type="PANTHER" id="PTHR30620:SF16">
    <property type="entry name" value="LYSOSOMAL BETA GLUCOSIDASE"/>
    <property type="match status" value="1"/>
</dbReference>
<dbReference type="InterPro" id="IPR036962">
    <property type="entry name" value="Glyco_hydro_3_N_sf"/>
</dbReference>
<dbReference type="SUPFAM" id="SSF51445">
    <property type="entry name" value="(Trans)glycosidases"/>
    <property type="match status" value="1"/>
</dbReference>
<dbReference type="EC" id="3.2.1.21" evidence="3"/>
<comment type="similarity">
    <text evidence="2 7">Belongs to the glycosyl hydrolase 3 family.</text>
</comment>
<dbReference type="Gene3D" id="2.60.40.10">
    <property type="entry name" value="Immunoglobulins"/>
    <property type="match status" value="1"/>
</dbReference>
<dbReference type="SUPFAM" id="SSF52279">
    <property type="entry name" value="Beta-D-glucan exohydrolase, C-terminal domain"/>
    <property type="match status" value="1"/>
</dbReference>
<dbReference type="Proteomes" id="UP000286288">
    <property type="component" value="Unassembled WGS sequence"/>
</dbReference>
<dbReference type="InterPro" id="IPR017853">
    <property type="entry name" value="GH"/>
</dbReference>
<dbReference type="GO" id="GO:0008422">
    <property type="term" value="F:beta-glucosidase activity"/>
    <property type="evidence" value="ECO:0007669"/>
    <property type="project" value="UniProtKB-EC"/>
</dbReference>
<dbReference type="InterPro" id="IPR002772">
    <property type="entry name" value="Glyco_hydro_3_C"/>
</dbReference>
<organism evidence="9 10">
    <name type="scientific">Enterococcus casseliflavus</name>
    <name type="common">Enterococcus flavescens</name>
    <dbReference type="NCBI Taxonomy" id="37734"/>
    <lineage>
        <taxon>Bacteria</taxon>
        <taxon>Bacillati</taxon>
        <taxon>Bacillota</taxon>
        <taxon>Bacilli</taxon>
        <taxon>Lactobacillales</taxon>
        <taxon>Enterococcaceae</taxon>
        <taxon>Enterococcus</taxon>
    </lineage>
</organism>
<protein>
    <recommendedName>
        <fullName evidence="3">beta-glucosidase</fullName>
        <ecNumber evidence="3">3.2.1.21</ecNumber>
    </recommendedName>
</protein>
<evidence type="ECO:0000256" key="2">
    <source>
        <dbReference type="ARBA" id="ARBA00005336"/>
    </source>
</evidence>
<dbReference type="PRINTS" id="PR00133">
    <property type="entry name" value="GLHYDRLASE3"/>
</dbReference>
<dbReference type="EMBL" id="QRMZ01000018">
    <property type="protein sequence ID" value="RHK05509.1"/>
    <property type="molecule type" value="Genomic_DNA"/>
</dbReference>
<dbReference type="Pfam" id="PF01915">
    <property type="entry name" value="Glyco_hydro_3_C"/>
    <property type="match status" value="1"/>
</dbReference>
<name>A0A415EQD8_ENTCA</name>
<dbReference type="InterPro" id="IPR026891">
    <property type="entry name" value="Fn3-like"/>
</dbReference>
<dbReference type="Gene3D" id="3.40.50.1700">
    <property type="entry name" value="Glycoside hydrolase family 3 C-terminal domain"/>
    <property type="match status" value="1"/>
</dbReference>
<dbReference type="Pfam" id="PF14310">
    <property type="entry name" value="Fn3-like"/>
    <property type="match status" value="1"/>
</dbReference>
<dbReference type="InterPro" id="IPR013783">
    <property type="entry name" value="Ig-like_fold"/>
</dbReference>
<dbReference type="SMART" id="SM01217">
    <property type="entry name" value="Fn3_like"/>
    <property type="match status" value="1"/>
</dbReference>
<keyword evidence="6 7" id="KW-0326">Glycosidase</keyword>
<evidence type="ECO:0000259" key="8">
    <source>
        <dbReference type="SMART" id="SM01217"/>
    </source>
</evidence>
<evidence type="ECO:0000313" key="9">
    <source>
        <dbReference type="EMBL" id="RHK05509.1"/>
    </source>
</evidence>
<comment type="caution">
    <text evidence="9">The sequence shown here is derived from an EMBL/GenBank/DDBJ whole genome shotgun (WGS) entry which is preliminary data.</text>
</comment>